<name>A0A2I0V986_9ASPA</name>
<dbReference type="EMBL" id="KZ504029">
    <property type="protein sequence ID" value="PKU59959.1"/>
    <property type="molecule type" value="Genomic_DNA"/>
</dbReference>
<accession>A0A2I0V986</accession>
<gene>
    <name evidence="2" type="ORF">MA16_Dca027730</name>
</gene>
<keyword evidence="3" id="KW-1185">Reference proteome</keyword>
<protein>
    <submittedName>
        <fullName evidence="2">Uncharacterized protein</fullName>
    </submittedName>
</protein>
<sequence>MDPASSSVGFPLSGNPQSPQNPPLLHPPSGGISPSENPPIHSKLATVQSLILRRTLLQWTADLCHLRERLERGDDKVVPR</sequence>
<feature type="compositionally biased region" description="Polar residues" evidence="1">
    <location>
        <begin position="1"/>
        <end position="18"/>
    </location>
</feature>
<dbReference type="Proteomes" id="UP000233837">
    <property type="component" value="Unassembled WGS sequence"/>
</dbReference>
<feature type="region of interest" description="Disordered" evidence="1">
    <location>
        <begin position="1"/>
        <end position="41"/>
    </location>
</feature>
<organism evidence="2 3">
    <name type="scientific">Dendrobium catenatum</name>
    <dbReference type="NCBI Taxonomy" id="906689"/>
    <lineage>
        <taxon>Eukaryota</taxon>
        <taxon>Viridiplantae</taxon>
        <taxon>Streptophyta</taxon>
        <taxon>Embryophyta</taxon>
        <taxon>Tracheophyta</taxon>
        <taxon>Spermatophyta</taxon>
        <taxon>Magnoliopsida</taxon>
        <taxon>Liliopsida</taxon>
        <taxon>Asparagales</taxon>
        <taxon>Orchidaceae</taxon>
        <taxon>Epidendroideae</taxon>
        <taxon>Malaxideae</taxon>
        <taxon>Dendrobiinae</taxon>
        <taxon>Dendrobium</taxon>
    </lineage>
</organism>
<reference evidence="2 3" key="1">
    <citation type="journal article" date="2016" name="Sci. Rep.">
        <title>The Dendrobium catenatum Lindl. genome sequence provides insights into polysaccharide synthase, floral development and adaptive evolution.</title>
        <authorList>
            <person name="Zhang G.Q."/>
            <person name="Xu Q."/>
            <person name="Bian C."/>
            <person name="Tsai W.C."/>
            <person name="Yeh C.M."/>
            <person name="Liu K.W."/>
            <person name="Yoshida K."/>
            <person name="Zhang L.S."/>
            <person name="Chang S.B."/>
            <person name="Chen F."/>
            <person name="Shi Y."/>
            <person name="Su Y.Y."/>
            <person name="Zhang Y.Q."/>
            <person name="Chen L.J."/>
            <person name="Yin Y."/>
            <person name="Lin M."/>
            <person name="Huang H."/>
            <person name="Deng H."/>
            <person name="Wang Z.W."/>
            <person name="Zhu S.L."/>
            <person name="Zhao X."/>
            <person name="Deng C."/>
            <person name="Niu S.C."/>
            <person name="Huang J."/>
            <person name="Wang M."/>
            <person name="Liu G.H."/>
            <person name="Yang H.J."/>
            <person name="Xiao X.J."/>
            <person name="Hsiao Y.Y."/>
            <person name="Wu W.L."/>
            <person name="Chen Y.Y."/>
            <person name="Mitsuda N."/>
            <person name="Ohme-Takagi M."/>
            <person name="Luo Y.B."/>
            <person name="Van de Peer Y."/>
            <person name="Liu Z.J."/>
        </authorList>
    </citation>
    <scope>NUCLEOTIDE SEQUENCE [LARGE SCALE GENOMIC DNA]</scope>
    <source>
        <tissue evidence="2">The whole plant</tissue>
    </source>
</reference>
<proteinExistence type="predicted"/>
<evidence type="ECO:0000313" key="3">
    <source>
        <dbReference type="Proteomes" id="UP000233837"/>
    </source>
</evidence>
<evidence type="ECO:0000256" key="1">
    <source>
        <dbReference type="SAM" id="MobiDB-lite"/>
    </source>
</evidence>
<dbReference type="AlphaFoldDB" id="A0A2I0V986"/>
<evidence type="ECO:0000313" key="2">
    <source>
        <dbReference type="EMBL" id="PKU59959.1"/>
    </source>
</evidence>
<reference evidence="2 3" key="2">
    <citation type="journal article" date="2017" name="Nature">
        <title>The Apostasia genome and the evolution of orchids.</title>
        <authorList>
            <person name="Zhang G.Q."/>
            <person name="Liu K.W."/>
            <person name="Li Z."/>
            <person name="Lohaus R."/>
            <person name="Hsiao Y.Y."/>
            <person name="Niu S.C."/>
            <person name="Wang J.Y."/>
            <person name="Lin Y.C."/>
            <person name="Xu Q."/>
            <person name="Chen L.J."/>
            <person name="Yoshida K."/>
            <person name="Fujiwara S."/>
            <person name="Wang Z.W."/>
            <person name="Zhang Y.Q."/>
            <person name="Mitsuda N."/>
            <person name="Wang M."/>
            <person name="Liu G.H."/>
            <person name="Pecoraro L."/>
            <person name="Huang H.X."/>
            <person name="Xiao X.J."/>
            <person name="Lin M."/>
            <person name="Wu X.Y."/>
            <person name="Wu W.L."/>
            <person name="Chen Y.Y."/>
            <person name="Chang S.B."/>
            <person name="Sakamoto S."/>
            <person name="Ohme-Takagi M."/>
            <person name="Yagi M."/>
            <person name="Zeng S.J."/>
            <person name="Shen C.Y."/>
            <person name="Yeh C.M."/>
            <person name="Luo Y.B."/>
            <person name="Tsai W.C."/>
            <person name="Van de Peer Y."/>
            <person name="Liu Z.J."/>
        </authorList>
    </citation>
    <scope>NUCLEOTIDE SEQUENCE [LARGE SCALE GENOMIC DNA]</scope>
    <source>
        <tissue evidence="2">The whole plant</tissue>
    </source>
</reference>